<accession>A0A1F4VC49</accession>
<name>A0A1F4VC49_UNCKA</name>
<evidence type="ECO:0000259" key="2">
    <source>
        <dbReference type="Pfam" id="PF03703"/>
    </source>
</evidence>
<proteinExistence type="predicted"/>
<dbReference type="AlphaFoldDB" id="A0A1F4VC49"/>
<dbReference type="EMBL" id="MEVI01000004">
    <property type="protein sequence ID" value="OGC54816.1"/>
    <property type="molecule type" value="Genomic_DNA"/>
</dbReference>
<evidence type="ECO:0000256" key="1">
    <source>
        <dbReference type="SAM" id="Phobius"/>
    </source>
</evidence>
<feature type="domain" description="YdbS-like PH" evidence="2">
    <location>
        <begin position="100"/>
        <end position="178"/>
    </location>
</feature>
<comment type="caution">
    <text evidence="3">The sequence shown here is derived from an EMBL/GenBank/DDBJ whole genome shotgun (WGS) entry which is preliminary data.</text>
</comment>
<keyword evidence="1" id="KW-0472">Membrane</keyword>
<dbReference type="PANTHER" id="PTHR37938">
    <property type="entry name" value="BLL0215 PROTEIN"/>
    <property type="match status" value="1"/>
</dbReference>
<gene>
    <name evidence="3" type="ORF">A3A78_05065</name>
</gene>
<keyword evidence="1" id="KW-1133">Transmembrane helix</keyword>
<reference evidence="3 4" key="1">
    <citation type="journal article" date="2016" name="Nat. Commun.">
        <title>Thousands of microbial genomes shed light on interconnected biogeochemical processes in an aquifer system.</title>
        <authorList>
            <person name="Anantharaman K."/>
            <person name="Brown C.T."/>
            <person name="Hug L.A."/>
            <person name="Sharon I."/>
            <person name="Castelle C.J."/>
            <person name="Probst A.J."/>
            <person name="Thomas B.C."/>
            <person name="Singh A."/>
            <person name="Wilkins M.J."/>
            <person name="Karaoz U."/>
            <person name="Brodie E.L."/>
            <person name="Williams K.H."/>
            <person name="Hubbard S.S."/>
            <person name="Banfield J.F."/>
        </authorList>
    </citation>
    <scope>NUCLEOTIDE SEQUENCE [LARGE SCALE GENOMIC DNA]</scope>
</reference>
<dbReference type="Pfam" id="PF03703">
    <property type="entry name" value="bPH_2"/>
    <property type="match status" value="1"/>
</dbReference>
<evidence type="ECO:0000313" key="3">
    <source>
        <dbReference type="EMBL" id="OGC54816.1"/>
    </source>
</evidence>
<feature type="transmembrane region" description="Helical" evidence="1">
    <location>
        <begin position="75"/>
        <end position="94"/>
    </location>
</feature>
<feature type="transmembrane region" description="Helical" evidence="1">
    <location>
        <begin position="44"/>
        <end position="63"/>
    </location>
</feature>
<evidence type="ECO:0000313" key="4">
    <source>
        <dbReference type="Proteomes" id="UP000176504"/>
    </source>
</evidence>
<dbReference type="PANTHER" id="PTHR37938:SF1">
    <property type="entry name" value="BLL0215 PROTEIN"/>
    <property type="match status" value="1"/>
</dbReference>
<protein>
    <recommendedName>
        <fullName evidence="2">YdbS-like PH domain-containing protein</fullName>
    </recommendedName>
</protein>
<dbReference type="InterPro" id="IPR005182">
    <property type="entry name" value="YdbS-like_PH"/>
</dbReference>
<dbReference type="Proteomes" id="UP000176504">
    <property type="component" value="Unassembled WGS sequence"/>
</dbReference>
<sequence length="191" mass="21976">MFEALSTCFSALISNPKGISFDGEDADEKILLLLRRHIITNVRWVLTSFAFAILPFALTYFLSLYPSTLPVFLPFPYIIALYFSWYLFVFIYTFEAYLNWYFNVYIVTDKRVVDVDFFSLLSRQVSDAPISNIQDVTYNVQGIFQTIFDYGTVTMQTAGEKEHLEFDLVPRPAFVQNELSDLATKASNGDI</sequence>
<keyword evidence="1" id="KW-0812">Transmembrane</keyword>
<organism evidence="3 4">
    <name type="scientific">candidate division WWE3 bacterium RIFCSPLOWO2_01_FULL_41_18</name>
    <dbReference type="NCBI Taxonomy" id="1802625"/>
    <lineage>
        <taxon>Bacteria</taxon>
        <taxon>Katanobacteria</taxon>
    </lineage>
</organism>